<dbReference type="AlphaFoldDB" id="A0A974GV44"/>
<organism evidence="1 2">
    <name type="scientific">Sedimentibacter hydroxybenzoicus DSM 7310</name>
    <dbReference type="NCBI Taxonomy" id="1123245"/>
    <lineage>
        <taxon>Bacteria</taxon>
        <taxon>Bacillati</taxon>
        <taxon>Bacillota</taxon>
        <taxon>Tissierellia</taxon>
        <taxon>Sedimentibacter</taxon>
    </lineage>
</organism>
<protein>
    <recommendedName>
        <fullName evidence="3">Type II toxin-antitoxin system RelE/ParE family toxin</fullName>
    </recommendedName>
</protein>
<evidence type="ECO:0008006" key="3">
    <source>
        <dbReference type="Google" id="ProtNLM"/>
    </source>
</evidence>
<reference evidence="1" key="1">
    <citation type="submission" date="2020-07" db="EMBL/GenBank/DDBJ databases">
        <title>Genomic analysis of a strain of Sedimentibacter Hydroxybenzoicus DSM7310.</title>
        <authorList>
            <person name="Ma S."/>
        </authorList>
    </citation>
    <scope>NUCLEOTIDE SEQUENCE</scope>
    <source>
        <strain evidence="1">DSM 7310</strain>
    </source>
</reference>
<name>A0A974GV44_SEDHY</name>
<proteinExistence type="predicted"/>
<keyword evidence="2" id="KW-1185">Reference proteome</keyword>
<sequence length="62" mass="7441">MEIYKITFLKDALYDLEEIILYIASDSREGALKWHSMLMNKIDKLSTFPKWVLLYPIKKYPD</sequence>
<dbReference type="Proteomes" id="UP000611629">
    <property type="component" value="Unassembled WGS sequence"/>
</dbReference>
<accession>A0A974GV44</accession>
<evidence type="ECO:0000313" key="2">
    <source>
        <dbReference type="Proteomes" id="UP000611629"/>
    </source>
</evidence>
<evidence type="ECO:0000313" key="1">
    <source>
        <dbReference type="EMBL" id="NYB72924.1"/>
    </source>
</evidence>
<dbReference type="Gene3D" id="3.30.2310.20">
    <property type="entry name" value="RelE-like"/>
    <property type="match status" value="1"/>
</dbReference>
<dbReference type="EMBL" id="JACBNQ010000001">
    <property type="protein sequence ID" value="NYB72924.1"/>
    <property type="molecule type" value="Genomic_DNA"/>
</dbReference>
<dbReference type="RefSeq" id="WP_179236594.1">
    <property type="nucleotide sequence ID" value="NZ_JACBNQ010000001.1"/>
</dbReference>
<gene>
    <name evidence="1" type="ORF">HZF24_02075</name>
</gene>
<comment type="caution">
    <text evidence="1">The sequence shown here is derived from an EMBL/GenBank/DDBJ whole genome shotgun (WGS) entry which is preliminary data.</text>
</comment>
<dbReference type="InterPro" id="IPR035093">
    <property type="entry name" value="RelE/ParE_toxin_dom_sf"/>
</dbReference>